<evidence type="ECO:0000256" key="8">
    <source>
        <dbReference type="ARBA" id="ARBA00023315"/>
    </source>
</evidence>
<dbReference type="InterPro" id="IPR003010">
    <property type="entry name" value="C-N_Hydrolase"/>
</dbReference>
<keyword evidence="8 9" id="KW-0012">Acyltransferase</keyword>
<evidence type="ECO:0000256" key="7">
    <source>
        <dbReference type="ARBA" id="ARBA00023136"/>
    </source>
</evidence>
<feature type="transmembrane region" description="Helical" evidence="9">
    <location>
        <begin position="29"/>
        <end position="46"/>
    </location>
</feature>
<dbReference type="EMBL" id="JAFEUM010000002">
    <property type="protein sequence ID" value="MBM7036401.1"/>
    <property type="molecule type" value="Genomic_DNA"/>
</dbReference>
<feature type="transmembrane region" description="Helical" evidence="9">
    <location>
        <begin position="161"/>
        <end position="185"/>
    </location>
</feature>
<comment type="caution">
    <text evidence="11">The sequence shown here is derived from an EMBL/GenBank/DDBJ whole genome shotgun (WGS) entry which is preliminary data.</text>
</comment>
<dbReference type="Pfam" id="PF00795">
    <property type="entry name" value="CN_hydrolase"/>
    <property type="match status" value="1"/>
</dbReference>
<sequence>MNSSIIHRLKRPLAAFFVGAVTPLAFAPYSYWPIAFASVLVLLLIQHKQTAKQGLASGFSYGLGLFGFGISWVHVSIDTFGGMPKLASLFLMLLLVSYLSLFPALFGYVNRRYSPKLNNAHSFAFLIAAWLSIDWLRGWMLTGFPWLLLGYSQIDSPYANFAPIGGVDLVTLSVVASSLGLYFAVTNKRWQWAIPTVAIGLLSVTAGKTDWVTPDHDQVTSVALVQGNIAQEKKWLPAERWPTLLKFMDLTRENWDADIIVWPEAAIPAFEREVRSFLTSLDEAAKLNNSAVITGVVTAEQGDYYNSVITLGKTNHDAYDYATQQRYHKYHLLPFGEFVPLESLLRPLAPFFNLPMSSFARGERIQPNLVAGDHHLVTALCYEIIFNQLVRDNITQDSDYILTLSNDAWFGTSAGPWQHMEIARMRALELGKPVIRATNNGVTMVTDHKGDIVAEIPQFTTAVLRAEITPTQGVTPFLNFGVLPLKLLVLLLFMISVLSLRQSKG</sequence>
<keyword evidence="3 9" id="KW-1003">Cell membrane</keyword>
<evidence type="ECO:0000256" key="6">
    <source>
        <dbReference type="ARBA" id="ARBA00022989"/>
    </source>
</evidence>
<feature type="domain" description="CN hydrolase" evidence="10">
    <location>
        <begin position="225"/>
        <end position="470"/>
    </location>
</feature>
<evidence type="ECO:0000256" key="2">
    <source>
        <dbReference type="ARBA" id="ARBA00010065"/>
    </source>
</evidence>
<feature type="transmembrane region" description="Helical" evidence="9">
    <location>
        <begin position="89"/>
        <end position="109"/>
    </location>
</feature>
<evidence type="ECO:0000256" key="1">
    <source>
        <dbReference type="ARBA" id="ARBA00004651"/>
    </source>
</evidence>
<keyword evidence="5 9" id="KW-0812">Transmembrane</keyword>
<dbReference type="EC" id="2.3.1.269" evidence="9"/>
<accession>A0ABS2HH46</accession>
<evidence type="ECO:0000313" key="11">
    <source>
        <dbReference type="EMBL" id="MBM7036401.1"/>
    </source>
</evidence>
<organism evidence="11 12">
    <name type="scientific">Vibrio ulleungensis</name>
    <dbReference type="NCBI Taxonomy" id="2807619"/>
    <lineage>
        <taxon>Bacteria</taxon>
        <taxon>Pseudomonadati</taxon>
        <taxon>Pseudomonadota</taxon>
        <taxon>Gammaproteobacteria</taxon>
        <taxon>Vibrionales</taxon>
        <taxon>Vibrionaceae</taxon>
        <taxon>Vibrio</taxon>
    </lineage>
</organism>
<dbReference type="InterPro" id="IPR045378">
    <property type="entry name" value="LNT_N"/>
</dbReference>
<evidence type="ECO:0000256" key="3">
    <source>
        <dbReference type="ARBA" id="ARBA00022475"/>
    </source>
</evidence>
<dbReference type="HAMAP" id="MF_01148">
    <property type="entry name" value="Lnt"/>
    <property type="match status" value="1"/>
</dbReference>
<feature type="transmembrane region" description="Helical" evidence="9">
    <location>
        <begin position="477"/>
        <end position="500"/>
    </location>
</feature>
<comment type="similarity">
    <text evidence="2 9">Belongs to the CN hydrolase family. Apolipoprotein N-acyltransferase subfamily.</text>
</comment>
<keyword evidence="6 9" id="KW-1133">Transmembrane helix</keyword>
<evidence type="ECO:0000259" key="10">
    <source>
        <dbReference type="PROSITE" id="PS50263"/>
    </source>
</evidence>
<evidence type="ECO:0000313" key="12">
    <source>
        <dbReference type="Proteomes" id="UP000809621"/>
    </source>
</evidence>
<protein>
    <recommendedName>
        <fullName evidence="9">Apolipoprotein N-acyltransferase</fullName>
        <shortName evidence="9">ALP N-acyltransferase</shortName>
        <ecNumber evidence="9">2.3.1.269</ecNumber>
    </recommendedName>
</protein>
<dbReference type="PROSITE" id="PS50263">
    <property type="entry name" value="CN_HYDROLASE"/>
    <property type="match status" value="1"/>
</dbReference>
<dbReference type="Gene3D" id="3.60.110.10">
    <property type="entry name" value="Carbon-nitrogen hydrolase"/>
    <property type="match status" value="1"/>
</dbReference>
<evidence type="ECO:0000256" key="5">
    <source>
        <dbReference type="ARBA" id="ARBA00022692"/>
    </source>
</evidence>
<feature type="transmembrane region" description="Helical" evidence="9">
    <location>
        <begin position="121"/>
        <end position="141"/>
    </location>
</feature>
<comment type="subcellular location">
    <subcellularLocation>
        <location evidence="1 9">Cell membrane</location>
        <topology evidence="1 9">Multi-pass membrane protein</topology>
    </subcellularLocation>
</comment>
<dbReference type="RefSeq" id="WP_205158044.1">
    <property type="nucleotide sequence ID" value="NZ_JAFEUM010000002.1"/>
</dbReference>
<dbReference type="PANTHER" id="PTHR38686">
    <property type="entry name" value="APOLIPOPROTEIN N-ACYLTRANSFERASE"/>
    <property type="match status" value="1"/>
</dbReference>
<keyword evidence="7 9" id="KW-0472">Membrane</keyword>
<reference evidence="11 12" key="1">
    <citation type="submission" date="2021-02" db="EMBL/GenBank/DDBJ databases">
        <authorList>
            <person name="Park J.-S."/>
        </authorList>
    </citation>
    <scope>NUCLEOTIDE SEQUENCE [LARGE SCALE GENOMIC DNA]</scope>
    <source>
        <strain evidence="11 12">188UL20-2</strain>
    </source>
</reference>
<dbReference type="InterPro" id="IPR004563">
    <property type="entry name" value="Apolipo_AcylTrfase"/>
</dbReference>
<keyword evidence="4 9" id="KW-0808">Transferase</keyword>
<evidence type="ECO:0000256" key="9">
    <source>
        <dbReference type="HAMAP-Rule" id="MF_01148"/>
    </source>
</evidence>
<feature type="transmembrane region" description="Helical" evidence="9">
    <location>
        <begin position="58"/>
        <end position="77"/>
    </location>
</feature>
<proteinExistence type="inferred from homology"/>
<keyword evidence="12" id="KW-1185">Reference proteome</keyword>
<gene>
    <name evidence="9 11" type="primary">lnt</name>
    <name evidence="11" type="ORF">JQC93_08275</name>
</gene>
<dbReference type="Pfam" id="PF20154">
    <property type="entry name" value="LNT_N"/>
    <property type="match status" value="1"/>
</dbReference>
<evidence type="ECO:0000256" key="4">
    <source>
        <dbReference type="ARBA" id="ARBA00022679"/>
    </source>
</evidence>
<dbReference type="Proteomes" id="UP000809621">
    <property type="component" value="Unassembled WGS sequence"/>
</dbReference>
<dbReference type="CDD" id="cd07571">
    <property type="entry name" value="ALP_N-acyl_transferase"/>
    <property type="match status" value="1"/>
</dbReference>
<dbReference type="InterPro" id="IPR036526">
    <property type="entry name" value="C-N_Hydrolase_sf"/>
</dbReference>
<comment type="catalytic activity">
    <reaction evidence="9">
        <text>N-terminal S-1,2-diacyl-sn-glyceryl-L-cysteinyl-[lipoprotein] + a glycerophospholipid = N-acyl-S-1,2-diacyl-sn-glyceryl-L-cysteinyl-[lipoprotein] + a 2-acyl-sn-glycero-3-phospholipid + H(+)</text>
        <dbReference type="Rhea" id="RHEA:48228"/>
        <dbReference type="Rhea" id="RHEA-COMP:14681"/>
        <dbReference type="Rhea" id="RHEA-COMP:14684"/>
        <dbReference type="ChEBI" id="CHEBI:15378"/>
        <dbReference type="ChEBI" id="CHEBI:136912"/>
        <dbReference type="ChEBI" id="CHEBI:140656"/>
        <dbReference type="ChEBI" id="CHEBI:140657"/>
        <dbReference type="ChEBI" id="CHEBI:140660"/>
        <dbReference type="EC" id="2.3.1.269"/>
    </reaction>
</comment>
<dbReference type="NCBIfam" id="TIGR00546">
    <property type="entry name" value="lnt"/>
    <property type="match status" value="1"/>
</dbReference>
<comment type="function">
    <text evidence="9">Catalyzes the phospholipid dependent N-acylation of the N-terminal cysteine of apolipoprotein, the last step in lipoprotein maturation.</text>
</comment>
<comment type="pathway">
    <text evidence="9">Protein modification; lipoprotein biosynthesis (N-acyl transfer).</text>
</comment>
<dbReference type="PANTHER" id="PTHR38686:SF1">
    <property type="entry name" value="APOLIPOPROTEIN N-ACYLTRANSFERASE"/>
    <property type="match status" value="1"/>
</dbReference>
<dbReference type="SUPFAM" id="SSF56317">
    <property type="entry name" value="Carbon-nitrogen hydrolase"/>
    <property type="match status" value="1"/>
</dbReference>
<name>A0ABS2HH46_9VIBR</name>